<dbReference type="InterPro" id="IPR001296">
    <property type="entry name" value="Glyco_trans_1"/>
</dbReference>
<dbReference type="GO" id="GO:0016757">
    <property type="term" value="F:glycosyltransferase activity"/>
    <property type="evidence" value="ECO:0007669"/>
    <property type="project" value="InterPro"/>
</dbReference>
<name>A0A377FRY9_9BACL</name>
<organism evidence="2 3">
    <name type="scientific">Exiguobacterium aurantiacum</name>
    <dbReference type="NCBI Taxonomy" id="33987"/>
    <lineage>
        <taxon>Bacteria</taxon>
        <taxon>Bacillati</taxon>
        <taxon>Bacillota</taxon>
        <taxon>Bacilli</taxon>
        <taxon>Bacillales</taxon>
        <taxon>Bacillales Family XII. Incertae Sedis</taxon>
        <taxon>Exiguobacterium</taxon>
    </lineage>
</organism>
<evidence type="ECO:0000259" key="1">
    <source>
        <dbReference type="Pfam" id="PF00534"/>
    </source>
</evidence>
<dbReference type="InterPro" id="IPR050194">
    <property type="entry name" value="Glycosyltransferase_grp1"/>
</dbReference>
<dbReference type="CDD" id="cd03794">
    <property type="entry name" value="GT4_WbuB-like"/>
    <property type="match status" value="1"/>
</dbReference>
<dbReference type="PANTHER" id="PTHR45947:SF3">
    <property type="entry name" value="SULFOQUINOVOSYL TRANSFERASE SQD2"/>
    <property type="match status" value="1"/>
</dbReference>
<accession>A0A377FRY9</accession>
<dbReference type="RefSeq" id="WP_029334361.1">
    <property type="nucleotide sequence ID" value="NZ_UGGP01000001.1"/>
</dbReference>
<keyword evidence="2" id="KW-0808">Transferase</keyword>
<dbReference type="Proteomes" id="UP000254060">
    <property type="component" value="Unassembled WGS sequence"/>
</dbReference>
<evidence type="ECO:0000313" key="3">
    <source>
        <dbReference type="Proteomes" id="UP000254060"/>
    </source>
</evidence>
<sequence>MNILFLTLLDFDSLEEQGIYTDLMREFALNNHEVYIVSPVEKKTQQNTYLINEKNVKILKVKIGNVQKTNMMEKGISLLLLNRKFKNSIREYFSGVKFDLIIYATPPITLVNTIKYIVKRDRAKSYLLLKDIFPQNAVDLEMISKKGLSRFIYSYFRWKEKELYKISDYIGCMSLANVKYILKENKTVDSDKVEICPNTISPLNIDISDVDKMKIKQKYKLPLNKTIFIYGGNLGKPQGIDFIIECLRKNEENDNSFILIIGSGTEYNKLHKIFEQEDFNNAKLMHGLPKHEYEMLASSCDVGLVFLDHRFTIPNFPSRILSYMQASMPIIVSSDGNTDVGKIATEGKFGYSCSSQDIEGFNVLLGRLNSKALRTKMGKNSRQYLENNYNSKVSYSIIMKHFMGSESV</sequence>
<dbReference type="Gene3D" id="3.40.50.2000">
    <property type="entry name" value="Glycogen Phosphorylase B"/>
    <property type="match status" value="2"/>
</dbReference>
<dbReference type="SUPFAM" id="SSF53756">
    <property type="entry name" value="UDP-Glycosyltransferase/glycogen phosphorylase"/>
    <property type="match status" value="1"/>
</dbReference>
<evidence type="ECO:0000313" key="2">
    <source>
        <dbReference type="EMBL" id="STO07246.1"/>
    </source>
</evidence>
<proteinExistence type="predicted"/>
<feature type="domain" description="Glycosyl transferase family 1" evidence="1">
    <location>
        <begin position="212"/>
        <end position="383"/>
    </location>
</feature>
<dbReference type="AlphaFoldDB" id="A0A377FRY9"/>
<dbReference type="OrthoDB" id="9811902at2"/>
<dbReference type="STRING" id="1397694.GCA_000702585_01107"/>
<dbReference type="Pfam" id="PF00534">
    <property type="entry name" value="Glycos_transf_1"/>
    <property type="match status" value="1"/>
</dbReference>
<dbReference type="PANTHER" id="PTHR45947">
    <property type="entry name" value="SULFOQUINOVOSYL TRANSFERASE SQD2"/>
    <property type="match status" value="1"/>
</dbReference>
<gene>
    <name evidence="2" type="ORF">NCTC13163_00591</name>
</gene>
<dbReference type="EMBL" id="UGGP01000001">
    <property type="protein sequence ID" value="STO07246.1"/>
    <property type="molecule type" value="Genomic_DNA"/>
</dbReference>
<reference evidence="2 3" key="1">
    <citation type="submission" date="2018-06" db="EMBL/GenBank/DDBJ databases">
        <authorList>
            <consortium name="Pathogen Informatics"/>
            <person name="Doyle S."/>
        </authorList>
    </citation>
    <scope>NUCLEOTIDE SEQUENCE [LARGE SCALE GENOMIC DNA]</scope>
    <source>
        <strain evidence="2 3">NCTC13163</strain>
    </source>
</reference>
<protein>
    <submittedName>
        <fullName evidence="2">Putative glycosyl transferase</fullName>
    </submittedName>
</protein>